<dbReference type="Proteomes" id="UP000604737">
    <property type="component" value="Unassembled WGS sequence"/>
</dbReference>
<keyword evidence="5" id="KW-0963">Cytoplasm</keyword>
<dbReference type="CDD" id="cd02440">
    <property type="entry name" value="AdoMet_MTases"/>
    <property type="match status" value="1"/>
</dbReference>
<evidence type="ECO:0000256" key="14">
    <source>
        <dbReference type="PROSITE-ProRule" id="PRU01023"/>
    </source>
</evidence>
<reference evidence="17" key="1">
    <citation type="journal article" date="2019" name="Int. J. Syst. Evol. Microbiol.">
        <title>The Global Catalogue of Microorganisms (GCM) 10K type strain sequencing project: providing services to taxonomists for standard genome sequencing and annotation.</title>
        <authorList>
            <consortium name="The Broad Institute Genomics Platform"/>
            <consortium name="The Broad Institute Genome Sequencing Center for Infectious Disease"/>
            <person name="Wu L."/>
            <person name="Ma J."/>
        </authorList>
    </citation>
    <scope>NUCLEOTIDE SEQUENCE [LARGE SCALE GENOMIC DNA]</scope>
    <source>
        <strain evidence="17">KCTC 23701</strain>
    </source>
</reference>
<dbReference type="Pfam" id="PF22458">
    <property type="entry name" value="RsmF-B_ferredox"/>
    <property type="match status" value="1"/>
</dbReference>
<feature type="active site" description="Nucleophile" evidence="14">
    <location>
        <position position="370"/>
    </location>
</feature>
<name>A0ABQ3H538_9NEIS</name>
<organism evidence="16 17">
    <name type="scientific">Jeongeupia chitinilytica</name>
    <dbReference type="NCBI Taxonomy" id="1041641"/>
    <lineage>
        <taxon>Bacteria</taxon>
        <taxon>Pseudomonadati</taxon>
        <taxon>Pseudomonadota</taxon>
        <taxon>Betaproteobacteria</taxon>
        <taxon>Neisseriales</taxon>
        <taxon>Chitinibacteraceae</taxon>
        <taxon>Jeongeupia</taxon>
    </lineage>
</organism>
<evidence type="ECO:0000313" key="17">
    <source>
        <dbReference type="Proteomes" id="UP000604737"/>
    </source>
</evidence>
<keyword evidence="17" id="KW-1185">Reference proteome</keyword>
<dbReference type="InterPro" id="IPR029063">
    <property type="entry name" value="SAM-dependent_MTases_sf"/>
</dbReference>
<comment type="caution">
    <text evidence="16">The sequence shown here is derived from an EMBL/GenBank/DDBJ whole genome shotgun (WGS) entry which is preliminary data.</text>
</comment>
<dbReference type="Gene3D" id="3.30.70.1170">
    <property type="entry name" value="Sun protein, domain 3"/>
    <property type="match status" value="1"/>
</dbReference>
<evidence type="ECO:0000256" key="4">
    <source>
        <dbReference type="ARBA" id="ARBA00012140"/>
    </source>
</evidence>
<dbReference type="Gene3D" id="3.40.50.150">
    <property type="entry name" value="Vaccinia Virus protein VP39"/>
    <property type="match status" value="1"/>
</dbReference>
<evidence type="ECO:0000256" key="9">
    <source>
        <dbReference type="ARBA" id="ARBA00022691"/>
    </source>
</evidence>
<evidence type="ECO:0000256" key="6">
    <source>
        <dbReference type="ARBA" id="ARBA00022552"/>
    </source>
</evidence>
<evidence type="ECO:0000256" key="12">
    <source>
        <dbReference type="ARBA" id="ARBA00031088"/>
    </source>
</evidence>
<comment type="subcellular location">
    <subcellularLocation>
        <location evidence="2">Cytoplasm</location>
    </subcellularLocation>
</comment>
<evidence type="ECO:0000256" key="10">
    <source>
        <dbReference type="ARBA" id="ARBA00022884"/>
    </source>
</evidence>
<feature type="binding site" evidence="14">
    <location>
        <position position="272"/>
    </location>
    <ligand>
        <name>S-adenosyl-L-methionine</name>
        <dbReference type="ChEBI" id="CHEBI:59789"/>
    </ligand>
</feature>
<feature type="binding site" evidence="14">
    <location>
        <begin position="250"/>
        <end position="256"/>
    </location>
    <ligand>
        <name>S-adenosyl-L-methionine</name>
        <dbReference type="ChEBI" id="CHEBI:59789"/>
    </ligand>
</feature>
<dbReference type="InterPro" id="IPR054728">
    <property type="entry name" value="RsmB-like_ferredoxin"/>
</dbReference>
<accession>A0ABQ3H538</accession>
<keyword evidence="9 14" id="KW-0949">S-adenosyl-L-methionine</keyword>
<dbReference type="InterPro" id="IPR018314">
    <property type="entry name" value="RsmB/NOL1/NOP2-like_CS"/>
</dbReference>
<feature type="binding site" evidence="14">
    <location>
        <position position="298"/>
    </location>
    <ligand>
        <name>S-adenosyl-L-methionine</name>
        <dbReference type="ChEBI" id="CHEBI:59789"/>
    </ligand>
</feature>
<comment type="function">
    <text evidence="1">Specifically methylates the cytosine at position 967 (m5C967) of 16S rRNA.</text>
</comment>
<keyword evidence="6" id="KW-0698">rRNA processing</keyword>
<dbReference type="Pfam" id="PF01189">
    <property type="entry name" value="Methyltr_RsmB-F"/>
    <property type="match status" value="1"/>
</dbReference>
<dbReference type="InterPro" id="IPR023267">
    <property type="entry name" value="RCMT"/>
</dbReference>
<evidence type="ECO:0000259" key="15">
    <source>
        <dbReference type="PROSITE" id="PS51686"/>
    </source>
</evidence>
<evidence type="ECO:0000256" key="8">
    <source>
        <dbReference type="ARBA" id="ARBA00022679"/>
    </source>
</evidence>
<dbReference type="Pfam" id="PF01029">
    <property type="entry name" value="NusB"/>
    <property type="match status" value="1"/>
</dbReference>
<dbReference type="SUPFAM" id="SSF53335">
    <property type="entry name" value="S-adenosyl-L-methionine-dependent methyltransferases"/>
    <property type="match status" value="1"/>
</dbReference>
<dbReference type="GO" id="GO:0008168">
    <property type="term" value="F:methyltransferase activity"/>
    <property type="evidence" value="ECO:0007669"/>
    <property type="project" value="UniProtKB-KW"/>
</dbReference>
<dbReference type="PANTHER" id="PTHR22807:SF61">
    <property type="entry name" value="NOL1_NOP2_SUN FAMILY PROTEIN _ ANTITERMINATION NUSB DOMAIN-CONTAINING PROTEIN"/>
    <property type="match status" value="1"/>
</dbReference>
<gene>
    <name evidence="16" type="primary">rsmB</name>
    <name evidence="16" type="ORF">GCM10007350_29310</name>
</gene>
<dbReference type="EC" id="2.1.1.176" evidence="4"/>
<feature type="domain" description="SAM-dependent MTase RsmB/NOP-type" evidence="15">
    <location>
        <begin position="162"/>
        <end position="423"/>
    </location>
</feature>
<evidence type="ECO:0000256" key="13">
    <source>
        <dbReference type="ARBA" id="ARBA00047283"/>
    </source>
</evidence>
<dbReference type="PRINTS" id="PR02008">
    <property type="entry name" value="RCMTFAMILY"/>
</dbReference>
<dbReference type="InterPro" id="IPR001678">
    <property type="entry name" value="MeTrfase_RsmB-F_NOP2_dom"/>
</dbReference>
<dbReference type="PROSITE" id="PS01153">
    <property type="entry name" value="NOL1_NOP2_SUN"/>
    <property type="match status" value="1"/>
</dbReference>
<dbReference type="PANTHER" id="PTHR22807">
    <property type="entry name" value="NOP2 YEAST -RELATED NOL1/NOP2/FMU SUN DOMAIN-CONTAINING"/>
    <property type="match status" value="1"/>
</dbReference>
<dbReference type="InterPro" id="IPR035926">
    <property type="entry name" value="NusB-like_sf"/>
</dbReference>
<evidence type="ECO:0000256" key="7">
    <source>
        <dbReference type="ARBA" id="ARBA00022603"/>
    </source>
</evidence>
<keyword evidence="10 14" id="KW-0694">RNA-binding</keyword>
<evidence type="ECO:0000256" key="3">
    <source>
        <dbReference type="ARBA" id="ARBA00007494"/>
    </source>
</evidence>
<sequence length="424" mass="46893">MYATQKYATRILTAVLGGKTLTDALAEVWRADPELKPQQRGAIQDVSYGALRQLGLLNTMLDTLLSKPVHEVELRALLLVGIYQLNFTRAAPYTVVDHAVKVAAHTGTGQGKGLVNAILRNFLRRRDELLKDARRTDAGHWSHPDWWIAAMRKAYPSAWRSVLEQSNQHPPMTLRVNRRQGDVDSYLAELAAVGLEARALDDTAILLAHPVGVDKLPGFFDGRVSVQDWGAQHAARLLDAQPGMRVLDACAAPGGKTGHLLELADLELTAIDVDGQRLARVDDNLRRLGLKATLRAGDAAVPKIWWDGKPFDRILADVPCSATGVARRHPDIKWLRRYNDFVTFSQQQRQMLDALWPLLAPGGKLVYATCSIFPAENGAQADAFAARHPDAERLPLSEGLPVDGQLLPTPEHDGFYYALFRKRP</sequence>
<protein>
    <recommendedName>
        <fullName evidence="4">16S rRNA (cytosine(967)-C(5))-methyltransferase</fullName>
        <ecNumber evidence="4">2.1.1.176</ecNumber>
    </recommendedName>
    <alternativeName>
        <fullName evidence="11">16S rRNA m5C967 methyltransferase</fullName>
    </alternativeName>
    <alternativeName>
        <fullName evidence="12">rRNA (cytosine-C(5)-)-methyltransferase RsmB</fullName>
    </alternativeName>
</protein>
<dbReference type="NCBIfam" id="TIGR00563">
    <property type="entry name" value="rsmB"/>
    <property type="match status" value="1"/>
</dbReference>
<evidence type="ECO:0000256" key="5">
    <source>
        <dbReference type="ARBA" id="ARBA00022490"/>
    </source>
</evidence>
<dbReference type="GO" id="GO:0032259">
    <property type="term" value="P:methylation"/>
    <property type="evidence" value="ECO:0007669"/>
    <property type="project" value="UniProtKB-KW"/>
</dbReference>
<feature type="binding site" evidence="14">
    <location>
        <position position="317"/>
    </location>
    <ligand>
        <name>S-adenosyl-L-methionine</name>
        <dbReference type="ChEBI" id="CHEBI:59789"/>
    </ligand>
</feature>
<dbReference type="RefSeq" id="WP_189461649.1">
    <property type="nucleotide sequence ID" value="NZ_BMYO01000008.1"/>
</dbReference>
<comment type="similarity">
    <text evidence="3 14">Belongs to the class I-like SAM-binding methyltransferase superfamily. RsmB/NOP family.</text>
</comment>
<dbReference type="Gene3D" id="1.10.287.730">
    <property type="entry name" value="Helix hairpin bin"/>
    <property type="match status" value="1"/>
</dbReference>
<dbReference type="InterPro" id="IPR006027">
    <property type="entry name" value="NusB_RsmB_TIM44"/>
</dbReference>
<keyword evidence="8 14" id="KW-0808">Transferase</keyword>
<dbReference type="PROSITE" id="PS51686">
    <property type="entry name" value="SAM_MT_RSMB_NOP"/>
    <property type="match status" value="1"/>
</dbReference>
<keyword evidence="7 14" id="KW-0489">Methyltransferase</keyword>
<evidence type="ECO:0000256" key="1">
    <source>
        <dbReference type="ARBA" id="ARBA00002724"/>
    </source>
</evidence>
<dbReference type="SUPFAM" id="SSF48013">
    <property type="entry name" value="NusB-like"/>
    <property type="match status" value="1"/>
</dbReference>
<dbReference type="EMBL" id="BMYO01000008">
    <property type="protein sequence ID" value="GHD66700.1"/>
    <property type="molecule type" value="Genomic_DNA"/>
</dbReference>
<dbReference type="InterPro" id="IPR049560">
    <property type="entry name" value="MeTrfase_RsmB-F_NOP2_cat"/>
</dbReference>
<evidence type="ECO:0000313" key="16">
    <source>
        <dbReference type="EMBL" id="GHD66700.1"/>
    </source>
</evidence>
<comment type="catalytic activity">
    <reaction evidence="13">
        <text>cytidine(967) in 16S rRNA + S-adenosyl-L-methionine = 5-methylcytidine(967) in 16S rRNA + S-adenosyl-L-homocysteine + H(+)</text>
        <dbReference type="Rhea" id="RHEA:42748"/>
        <dbReference type="Rhea" id="RHEA-COMP:10219"/>
        <dbReference type="Rhea" id="RHEA-COMP:10220"/>
        <dbReference type="ChEBI" id="CHEBI:15378"/>
        <dbReference type="ChEBI" id="CHEBI:57856"/>
        <dbReference type="ChEBI" id="CHEBI:59789"/>
        <dbReference type="ChEBI" id="CHEBI:74483"/>
        <dbReference type="ChEBI" id="CHEBI:82748"/>
        <dbReference type="EC" id="2.1.1.176"/>
    </reaction>
</comment>
<dbReference type="InterPro" id="IPR004573">
    <property type="entry name" value="rRNA_ssu_MeTfrase_B"/>
</dbReference>
<dbReference type="Gene3D" id="1.10.940.10">
    <property type="entry name" value="NusB-like"/>
    <property type="match status" value="1"/>
</dbReference>
<dbReference type="NCBIfam" id="NF008149">
    <property type="entry name" value="PRK10901.1"/>
    <property type="match status" value="1"/>
</dbReference>
<evidence type="ECO:0000256" key="2">
    <source>
        <dbReference type="ARBA" id="ARBA00004496"/>
    </source>
</evidence>
<evidence type="ECO:0000256" key="11">
    <source>
        <dbReference type="ARBA" id="ARBA00030399"/>
    </source>
</evidence>
<proteinExistence type="inferred from homology"/>